<accession>A0A284S235</accession>
<feature type="binding site" description="axial binding residue" evidence="15">
    <location>
        <position position="433"/>
    </location>
    <ligand>
        <name>heme</name>
        <dbReference type="ChEBI" id="CHEBI:30413"/>
    </ligand>
    <ligandPart>
        <name>Fe</name>
        <dbReference type="ChEBI" id="CHEBI:18248"/>
    </ligandPart>
</feature>
<evidence type="ECO:0000256" key="5">
    <source>
        <dbReference type="ARBA" id="ARBA00022475"/>
    </source>
</evidence>
<comment type="subcellular location">
    <subcellularLocation>
        <location evidence="2">Cell membrane</location>
        <topology evidence="2">Lipid-anchor</topology>
        <topology evidence="2">GPI-anchor</topology>
    </subcellularLocation>
</comment>
<evidence type="ECO:0000256" key="8">
    <source>
        <dbReference type="ARBA" id="ARBA00022723"/>
    </source>
</evidence>
<dbReference type="SUPFAM" id="SSF88713">
    <property type="entry name" value="Glycoside hydrolase/deacetylase"/>
    <property type="match status" value="1"/>
</dbReference>
<evidence type="ECO:0000313" key="18">
    <source>
        <dbReference type="EMBL" id="SJL15044.1"/>
    </source>
</evidence>
<evidence type="ECO:0000259" key="17">
    <source>
        <dbReference type="PROSITE" id="PS51677"/>
    </source>
</evidence>
<dbReference type="Pfam" id="PF00067">
    <property type="entry name" value="p450"/>
    <property type="match status" value="1"/>
</dbReference>
<dbReference type="OrthoDB" id="2789670at2759"/>
<dbReference type="InterPro" id="IPR001128">
    <property type="entry name" value="Cyt_P450"/>
</dbReference>
<dbReference type="EMBL" id="FUEG01000026">
    <property type="protein sequence ID" value="SJL15044.1"/>
    <property type="molecule type" value="Genomic_DNA"/>
</dbReference>
<feature type="region of interest" description="Disordered" evidence="16">
    <location>
        <begin position="744"/>
        <end position="804"/>
    </location>
</feature>
<keyword evidence="9" id="KW-0560">Oxidoreductase</keyword>
<dbReference type="GO" id="GO:0016810">
    <property type="term" value="F:hydrolase activity, acting on carbon-nitrogen (but not peptide) bonds"/>
    <property type="evidence" value="ECO:0007669"/>
    <property type="project" value="InterPro"/>
</dbReference>
<keyword evidence="19" id="KW-1185">Reference proteome</keyword>
<dbReference type="PROSITE" id="PS00086">
    <property type="entry name" value="CYTOCHROME_P450"/>
    <property type="match status" value="1"/>
</dbReference>
<keyword evidence="7" id="KW-0325">Glycoprotein</keyword>
<organism evidence="18 19">
    <name type="scientific">Armillaria ostoyae</name>
    <name type="common">Armillaria root rot fungus</name>
    <dbReference type="NCBI Taxonomy" id="47428"/>
    <lineage>
        <taxon>Eukaryota</taxon>
        <taxon>Fungi</taxon>
        <taxon>Dikarya</taxon>
        <taxon>Basidiomycota</taxon>
        <taxon>Agaricomycotina</taxon>
        <taxon>Agaricomycetes</taxon>
        <taxon>Agaricomycetidae</taxon>
        <taxon>Agaricales</taxon>
        <taxon>Marasmiineae</taxon>
        <taxon>Physalacriaceae</taxon>
        <taxon>Armillaria</taxon>
    </lineage>
</organism>
<evidence type="ECO:0000313" key="19">
    <source>
        <dbReference type="Proteomes" id="UP000219338"/>
    </source>
</evidence>
<dbReference type="InterPro" id="IPR017972">
    <property type="entry name" value="Cyt_P450_CS"/>
</dbReference>
<evidence type="ECO:0000256" key="4">
    <source>
        <dbReference type="ARBA" id="ARBA00010617"/>
    </source>
</evidence>
<dbReference type="InterPro" id="IPR002401">
    <property type="entry name" value="Cyt_P450_E_grp-I"/>
</dbReference>
<keyword evidence="12" id="KW-0472">Membrane</keyword>
<dbReference type="GO" id="GO:0020037">
    <property type="term" value="F:heme binding"/>
    <property type="evidence" value="ECO:0007669"/>
    <property type="project" value="InterPro"/>
</dbReference>
<evidence type="ECO:0000256" key="2">
    <source>
        <dbReference type="ARBA" id="ARBA00004609"/>
    </source>
</evidence>
<feature type="domain" description="NodB homology" evidence="17">
    <location>
        <begin position="604"/>
        <end position="720"/>
    </location>
</feature>
<dbReference type="InterPro" id="IPR011330">
    <property type="entry name" value="Glyco_hydro/deAcase_b/a-brl"/>
</dbReference>
<dbReference type="GO" id="GO:0005886">
    <property type="term" value="C:plasma membrane"/>
    <property type="evidence" value="ECO:0007669"/>
    <property type="project" value="UniProtKB-SubCell"/>
</dbReference>
<dbReference type="AlphaFoldDB" id="A0A284S235"/>
<evidence type="ECO:0000256" key="6">
    <source>
        <dbReference type="ARBA" id="ARBA00022617"/>
    </source>
</evidence>
<dbReference type="PRINTS" id="PR00385">
    <property type="entry name" value="P450"/>
</dbReference>
<feature type="domain" description="NodB homology" evidence="17">
    <location>
        <begin position="543"/>
        <end position="597"/>
    </location>
</feature>
<reference evidence="19" key="1">
    <citation type="journal article" date="2017" name="Nat. Ecol. Evol.">
        <title>Genome expansion and lineage-specific genetic innovations in the forest pathogenic fungi Armillaria.</title>
        <authorList>
            <person name="Sipos G."/>
            <person name="Prasanna A.N."/>
            <person name="Walter M.C."/>
            <person name="O'Connor E."/>
            <person name="Balint B."/>
            <person name="Krizsan K."/>
            <person name="Kiss B."/>
            <person name="Hess J."/>
            <person name="Varga T."/>
            <person name="Slot J."/>
            <person name="Riley R."/>
            <person name="Boka B."/>
            <person name="Rigling D."/>
            <person name="Barry K."/>
            <person name="Lee J."/>
            <person name="Mihaltcheva S."/>
            <person name="LaButti K."/>
            <person name="Lipzen A."/>
            <person name="Waldron R."/>
            <person name="Moloney N.M."/>
            <person name="Sperisen C."/>
            <person name="Kredics L."/>
            <person name="Vagvoelgyi C."/>
            <person name="Patrignani A."/>
            <person name="Fitzpatrick D."/>
            <person name="Nagy I."/>
            <person name="Doyle S."/>
            <person name="Anderson J.B."/>
            <person name="Grigoriev I.V."/>
            <person name="Gueldener U."/>
            <person name="Muensterkoetter M."/>
            <person name="Nagy L.G."/>
        </authorList>
    </citation>
    <scope>NUCLEOTIDE SEQUENCE [LARGE SCALE GENOMIC DNA]</scope>
    <source>
        <strain evidence="19">C18/9</strain>
    </source>
</reference>
<evidence type="ECO:0000256" key="13">
    <source>
        <dbReference type="ARBA" id="ARBA00023288"/>
    </source>
</evidence>
<dbReference type="InterPro" id="IPR036396">
    <property type="entry name" value="Cyt_P450_sf"/>
</dbReference>
<protein>
    <recommendedName>
        <fullName evidence="17">NodB homology domain-containing protein</fullName>
    </recommendedName>
</protein>
<dbReference type="Proteomes" id="UP000219338">
    <property type="component" value="Unassembled WGS sequence"/>
</dbReference>
<keyword evidence="7" id="KW-0336">GPI-anchor</keyword>
<feature type="compositionally biased region" description="Low complexity" evidence="16">
    <location>
        <begin position="752"/>
        <end position="796"/>
    </location>
</feature>
<evidence type="ECO:0000256" key="9">
    <source>
        <dbReference type="ARBA" id="ARBA00023002"/>
    </source>
</evidence>
<dbReference type="InterPro" id="IPR050364">
    <property type="entry name" value="Cytochrome_P450_fung"/>
</dbReference>
<comment type="pathway">
    <text evidence="3">Secondary metabolite biosynthesis.</text>
</comment>
<evidence type="ECO:0000256" key="15">
    <source>
        <dbReference type="PIRSR" id="PIRSR602401-1"/>
    </source>
</evidence>
<proteinExistence type="inferred from homology"/>
<comment type="cofactor">
    <cofactor evidence="1 15">
        <name>heme</name>
        <dbReference type="ChEBI" id="CHEBI:30413"/>
    </cofactor>
</comment>
<dbReference type="STRING" id="47428.A0A284S235"/>
<dbReference type="Gene3D" id="1.10.630.10">
    <property type="entry name" value="Cytochrome P450"/>
    <property type="match status" value="1"/>
</dbReference>
<gene>
    <name evidence="18" type="ORF">ARMOST_18526</name>
</gene>
<dbReference type="PANTHER" id="PTHR46300">
    <property type="entry name" value="P450, PUTATIVE (EUROFUNG)-RELATED-RELATED"/>
    <property type="match status" value="1"/>
</dbReference>
<dbReference type="InterPro" id="IPR002509">
    <property type="entry name" value="NODB_dom"/>
</dbReference>
<dbReference type="Gene3D" id="3.20.20.370">
    <property type="entry name" value="Glycoside hydrolase/deacetylase"/>
    <property type="match status" value="2"/>
</dbReference>
<evidence type="ECO:0000256" key="16">
    <source>
        <dbReference type="SAM" id="MobiDB-lite"/>
    </source>
</evidence>
<dbReference type="SUPFAM" id="SSF48264">
    <property type="entry name" value="Cytochrome P450"/>
    <property type="match status" value="1"/>
</dbReference>
<evidence type="ECO:0000256" key="12">
    <source>
        <dbReference type="ARBA" id="ARBA00023136"/>
    </source>
</evidence>
<dbReference type="Pfam" id="PF01522">
    <property type="entry name" value="Polysacc_deac_1"/>
    <property type="match status" value="1"/>
</dbReference>
<evidence type="ECO:0000256" key="14">
    <source>
        <dbReference type="ARBA" id="ARBA00023316"/>
    </source>
</evidence>
<name>A0A284S235_ARMOS</name>
<evidence type="ECO:0000256" key="11">
    <source>
        <dbReference type="ARBA" id="ARBA00023033"/>
    </source>
</evidence>
<dbReference type="PANTHER" id="PTHR46300:SF5">
    <property type="entry name" value="CYTOCHROME P450"/>
    <property type="match status" value="1"/>
</dbReference>
<keyword evidence="8 15" id="KW-0479">Metal-binding</keyword>
<dbReference type="CDD" id="cd11065">
    <property type="entry name" value="CYP64-like"/>
    <property type="match status" value="1"/>
</dbReference>
<evidence type="ECO:0000256" key="3">
    <source>
        <dbReference type="ARBA" id="ARBA00005179"/>
    </source>
</evidence>
<dbReference type="GO" id="GO:0098552">
    <property type="term" value="C:side of membrane"/>
    <property type="evidence" value="ECO:0007669"/>
    <property type="project" value="UniProtKB-KW"/>
</dbReference>
<keyword evidence="6 15" id="KW-0349">Heme</keyword>
<dbReference type="GO" id="GO:0004497">
    <property type="term" value="F:monooxygenase activity"/>
    <property type="evidence" value="ECO:0007669"/>
    <property type="project" value="UniProtKB-KW"/>
</dbReference>
<dbReference type="GO" id="GO:0005975">
    <property type="term" value="P:carbohydrate metabolic process"/>
    <property type="evidence" value="ECO:0007669"/>
    <property type="project" value="InterPro"/>
</dbReference>
<dbReference type="GO" id="GO:0071555">
    <property type="term" value="P:cell wall organization"/>
    <property type="evidence" value="ECO:0007669"/>
    <property type="project" value="UniProtKB-KW"/>
</dbReference>
<dbReference type="GO" id="GO:0016705">
    <property type="term" value="F:oxidoreductase activity, acting on paired donors, with incorporation or reduction of molecular oxygen"/>
    <property type="evidence" value="ECO:0007669"/>
    <property type="project" value="InterPro"/>
</dbReference>
<keyword evidence="5" id="KW-1003">Cell membrane</keyword>
<keyword evidence="11" id="KW-0503">Monooxygenase</keyword>
<keyword evidence="14" id="KW-0961">Cell wall biogenesis/degradation</keyword>
<dbReference type="GO" id="GO:0005506">
    <property type="term" value="F:iron ion binding"/>
    <property type="evidence" value="ECO:0007669"/>
    <property type="project" value="InterPro"/>
</dbReference>
<keyword evidence="13" id="KW-0449">Lipoprotein</keyword>
<evidence type="ECO:0000256" key="1">
    <source>
        <dbReference type="ARBA" id="ARBA00001971"/>
    </source>
</evidence>
<dbReference type="PRINTS" id="PR00463">
    <property type="entry name" value="EP450I"/>
</dbReference>
<evidence type="ECO:0000256" key="7">
    <source>
        <dbReference type="ARBA" id="ARBA00022622"/>
    </source>
</evidence>
<comment type="similarity">
    <text evidence="4">Belongs to the cytochrome P450 family.</text>
</comment>
<sequence>MDFNLLFYTTPLLIFVWLFRRRLGLARQESLPPGPPADPIIGHLRILPPVGQPEVFHKWAKTYGDVMYLEVLGRKMIILDSVEAANDLLDKRSAIYSCRPDCVIFRLMGWGRNLSLMPYGKLFHRHRKLFQTHFGRQECREYLPMQHQQAAVMVKELMEKPDDYDAIVGRFSVVVMMKNAYGYHISGEDDPLMKLIAEMIEVMNNSGPPASTPVEFFPWLLKCPSWFPGAYYAGYARKARPTIERSVDYPFDFVRKRMSEGTATPSFVTSHLNDLGSVEDEEDYLKDVKGAAAQIYTAGADTTWTTLLVFLVAMVLHPEVQEKAQAQIDAVVGPDRLPSIEDRESLPYIDHILQETMRWNPVLPMGFPHRSVEDDVYRGMFIPKGSVVFANGMGLDENIYHQATVFNPDRYLSKPQGKEEPYLTAFGFGRRICPGRFLAENGMWIAIAFILATCRIAKAKGEDGEEITPAVEFSNALVNHLKPIRFSLVPRTTKAAALGTPSGNFSNVSYTPADPDCWWSYHQCVEPKLEGIPPDIAVVPEPDTLGYGFDDGPNCSHNAFYQYLTDQNQKATMFYIGSNVIDWPLEAQRAVADGHEICIPGRTDTMQAIKLVTDVTPTCWRPPFGDVDDRIRAIANALGLQTILWKYDSNDWKAGTGNVTTETVDANYQSLVDDAKNGVFSTEGAIILTHELNNYTMSTAMKWYPQLKEAFKYIVPVAVALNNTQPYVETDYSMPSFEQYISGETTVDNSDSNTTSTSTASASASTSSKSGSGSKTGSASTSASASGSNSAGQSSAKTNGASPVSPDMVSSFGAALAALGYLAMGAF</sequence>
<dbReference type="PROSITE" id="PS51677">
    <property type="entry name" value="NODB"/>
    <property type="match status" value="2"/>
</dbReference>
<evidence type="ECO:0000256" key="10">
    <source>
        <dbReference type="ARBA" id="ARBA00023004"/>
    </source>
</evidence>
<keyword evidence="10 15" id="KW-0408">Iron</keyword>